<dbReference type="EMBL" id="BGPR01000090">
    <property type="protein sequence ID" value="GBL92983.1"/>
    <property type="molecule type" value="Genomic_DNA"/>
</dbReference>
<protein>
    <submittedName>
        <fullName evidence="1">Uncharacterized protein</fullName>
    </submittedName>
</protein>
<accession>A0A4Y2BM07</accession>
<reference evidence="1 2" key="1">
    <citation type="journal article" date="2019" name="Sci. Rep.">
        <title>Orb-weaving spider Araneus ventricosus genome elucidates the spidroin gene catalogue.</title>
        <authorList>
            <person name="Kono N."/>
            <person name="Nakamura H."/>
            <person name="Ohtoshi R."/>
            <person name="Moran D.A.P."/>
            <person name="Shinohara A."/>
            <person name="Yoshida Y."/>
            <person name="Fujiwara M."/>
            <person name="Mori M."/>
            <person name="Tomita M."/>
            <person name="Arakawa K."/>
        </authorList>
    </citation>
    <scope>NUCLEOTIDE SEQUENCE [LARGE SCALE GENOMIC DNA]</scope>
</reference>
<sequence length="109" mass="12700">MECSVYSPVLNPVMYRRHLGDAWQSVIHHRLKTLLWCLNRSCRILEILQDNLVKMEDGQGGPLWGVLLTACIWEFGDWPVERYPFPASVELRFRDGWPPAPYCLIRNSA</sequence>
<keyword evidence="2" id="KW-1185">Reference proteome</keyword>
<dbReference type="OrthoDB" id="289721at2759"/>
<gene>
    <name evidence="1" type="ORF">AVEN_54623_1</name>
</gene>
<dbReference type="AlphaFoldDB" id="A0A4Y2BM07"/>
<dbReference type="Proteomes" id="UP000499080">
    <property type="component" value="Unassembled WGS sequence"/>
</dbReference>
<evidence type="ECO:0000313" key="1">
    <source>
        <dbReference type="EMBL" id="GBL92983.1"/>
    </source>
</evidence>
<comment type="caution">
    <text evidence="1">The sequence shown here is derived from an EMBL/GenBank/DDBJ whole genome shotgun (WGS) entry which is preliminary data.</text>
</comment>
<evidence type="ECO:0000313" key="2">
    <source>
        <dbReference type="Proteomes" id="UP000499080"/>
    </source>
</evidence>
<organism evidence="1 2">
    <name type="scientific">Araneus ventricosus</name>
    <name type="common">Orbweaver spider</name>
    <name type="synonym">Epeira ventricosa</name>
    <dbReference type="NCBI Taxonomy" id="182803"/>
    <lineage>
        <taxon>Eukaryota</taxon>
        <taxon>Metazoa</taxon>
        <taxon>Ecdysozoa</taxon>
        <taxon>Arthropoda</taxon>
        <taxon>Chelicerata</taxon>
        <taxon>Arachnida</taxon>
        <taxon>Araneae</taxon>
        <taxon>Araneomorphae</taxon>
        <taxon>Entelegynae</taxon>
        <taxon>Araneoidea</taxon>
        <taxon>Araneidae</taxon>
        <taxon>Araneus</taxon>
    </lineage>
</organism>
<name>A0A4Y2BM07_ARAVE</name>
<proteinExistence type="predicted"/>